<dbReference type="InterPro" id="IPR015943">
    <property type="entry name" value="WD40/YVTN_repeat-like_dom_sf"/>
</dbReference>
<accession>A0A918JY29</accession>
<feature type="domain" description="Secretion system C-terminal sorting" evidence="2">
    <location>
        <begin position="1090"/>
        <end position="1163"/>
    </location>
</feature>
<dbReference type="RefSeq" id="WP_027413340.1">
    <property type="nucleotide sequence ID" value="NZ_BMWS01000030.1"/>
</dbReference>
<dbReference type="Pfam" id="PF18962">
    <property type="entry name" value="Por_Secre_tail"/>
    <property type="match status" value="1"/>
</dbReference>
<reference evidence="3 4" key="1">
    <citation type="journal article" date="2014" name="Int. J. Syst. Evol. Microbiol.">
        <title>Complete genome sequence of Corynebacterium casei LMG S-19264T (=DSM 44701T), isolated from a smear-ripened cheese.</title>
        <authorList>
            <consortium name="US DOE Joint Genome Institute (JGI-PGF)"/>
            <person name="Walter F."/>
            <person name="Albersmeier A."/>
            <person name="Kalinowski J."/>
            <person name="Ruckert C."/>
        </authorList>
    </citation>
    <scope>NUCLEOTIDE SEQUENCE [LARGE SCALE GENOMIC DNA]</scope>
    <source>
        <strain evidence="3 4">KCTC 12285</strain>
    </source>
</reference>
<dbReference type="Proteomes" id="UP000601108">
    <property type="component" value="Unassembled WGS sequence"/>
</dbReference>
<evidence type="ECO:0000313" key="4">
    <source>
        <dbReference type="Proteomes" id="UP000601108"/>
    </source>
</evidence>
<organism evidence="3 4">
    <name type="scientific">Aquimarina muelleri</name>
    <dbReference type="NCBI Taxonomy" id="279356"/>
    <lineage>
        <taxon>Bacteria</taxon>
        <taxon>Pseudomonadati</taxon>
        <taxon>Bacteroidota</taxon>
        <taxon>Flavobacteriia</taxon>
        <taxon>Flavobacteriales</taxon>
        <taxon>Flavobacteriaceae</taxon>
        <taxon>Aquimarina</taxon>
    </lineage>
</organism>
<dbReference type="PANTHER" id="PTHR43739">
    <property type="entry name" value="XYLOGLUCANASE (EUROFUNG)"/>
    <property type="match status" value="1"/>
</dbReference>
<proteinExistence type="predicted"/>
<evidence type="ECO:0000259" key="2">
    <source>
        <dbReference type="Pfam" id="PF18962"/>
    </source>
</evidence>
<name>A0A918JY29_9FLAO</name>
<gene>
    <name evidence="3" type="ORF">GCM10007384_34720</name>
</gene>
<sequence length="1166" mass="128257">MTHKFYFKKMLVLVFLIVVYTSCTTTKKEQKDIAKIETRDIVKKPKVKKDHNKKKGIEIMADYVKNLLMPIGAEKSTYEEGFLITEHQKAMKNASKFKNASIIKWNERGPVNVPGRIRGIVVAPDDVNKWYAGTVGGGLWVTKDAGKTWENLTDYKVPNLSTSTIAVSKKNPKTLYVGTGEPFGNLDAIGGIGVLKTINGGRSWEYLDNTKDFGGIGRLAINPADENNLVVASSTGIYVTTDGGKTWQNTYSGGNVQDLNASPRTFNTIYGGVNGVGIIKSKDAGLTWDLVLNKDDFNANHARFELDVSPADPCRIFVSVYTPSGGATTAVNTDFYVSDDHGTTFKVLEFDGAPEAGNLVTGQGWYDNMLMGHPFNKNIFYVGGVVVYRVEVEKTGVDKDAPLKYSFQPIAAGYNNELNDYVHVDQHGLTWASNYPEKKFKLILANDGGVYHTDFLTDPGTTVNDWSTSAVGLNCTQFYGADKRNGVEDYMAGAQDNGTWISLTGAQANDETEYEFIIGGDGFEVLWNYNDPNKFIGGSQYNGFVRYVNGRGFNARHGDAGAGKSPFYSKIVNANNNPDVLFSPSINGVWRSDDFAESWSLTSIPEKFAVGTNASSALDVAVSIANPDIVWAGNAMTENGNFVMHVSKDNGVSYESTLPFSDPRDDKNHNLYISGMETSPNNENRAYMLFSSQGAAKILKTNDLGKTWEDISGFSTGEDRGFPDVAIHSIVEMPFDENRIWVGTDIGVFQTLDGGKNWALLAGLPAFSVWQMKIVNNQVVMATHGRGVWTATLEELEGYEPPKYFAPPTIVNVAQESIENQNGVVNYIHSNEDVAAIIVYLDGEEVAQITDNVAPNTQFAYTLDNLSEGLHTIGLQAINNDQKRSTISSKTFDIIDFNVPDSFIAIQTFKTSDVYTFGGEFVINNLDATVSQSVLSNLDHPYLDDSEYRTVLKQPIIVSANNANLTYNDVAITEFDETPGQFYDYVSIEASSDLSNWVRLDAYDAEKFSEWTDFYNSGATVINDDLFKEQTINLLNFFQAGETIAIRFRLISDPNTNSFGWAIRSFNAQKQAIAPEEEENLVRSSQGPLVYPTSSDGNVQISSAIVMNNTTVEVYGLNGALVYNKRIGVLNSAEQPLSLGKLNSGIYMVRVKGEGAPDTISRILIK</sequence>
<dbReference type="NCBIfam" id="TIGR04183">
    <property type="entry name" value="Por_Secre_tail"/>
    <property type="match status" value="1"/>
</dbReference>
<keyword evidence="4" id="KW-1185">Reference proteome</keyword>
<dbReference type="AlphaFoldDB" id="A0A918JY29"/>
<dbReference type="CDD" id="cd15482">
    <property type="entry name" value="Sialidase_non-viral"/>
    <property type="match status" value="1"/>
</dbReference>
<keyword evidence="1" id="KW-0732">Signal</keyword>
<dbReference type="GO" id="GO:0010411">
    <property type="term" value="P:xyloglucan metabolic process"/>
    <property type="evidence" value="ECO:0007669"/>
    <property type="project" value="TreeGrafter"/>
</dbReference>
<dbReference type="PANTHER" id="PTHR43739:SF5">
    <property type="entry name" value="EXO-ALPHA-SIALIDASE"/>
    <property type="match status" value="1"/>
</dbReference>
<protein>
    <recommendedName>
        <fullName evidence="2">Secretion system C-terminal sorting domain-containing protein</fullName>
    </recommendedName>
</protein>
<dbReference type="Gene3D" id="2.130.10.10">
    <property type="entry name" value="YVTN repeat-like/Quinoprotein amine dehydrogenase"/>
    <property type="match status" value="4"/>
</dbReference>
<dbReference type="InterPro" id="IPR026444">
    <property type="entry name" value="Secre_tail"/>
</dbReference>
<evidence type="ECO:0000313" key="3">
    <source>
        <dbReference type="EMBL" id="GGX30665.1"/>
    </source>
</evidence>
<comment type="caution">
    <text evidence="3">The sequence shown here is derived from an EMBL/GenBank/DDBJ whole genome shotgun (WGS) entry which is preliminary data.</text>
</comment>
<dbReference type="SUPFAM" id="SSF110296">
    <property type="entry name" value="Oligoxyloglucan reducing end-specific cellobiohydrolase"/>
    <property type="match status" value="2"/>
</dbReference>
<dbReference type="InterPro" id="IPR052025">
    <property type="entry name" value="Xyloglucanase_GH74"/>
</dbReference>
<evidence type="ECO:0000256" key="1">
    <source>
        <dbReference type="ARBA" id="ARBA00022729"/>
    </source>
</evidence>
<dbReference type="EMBL" id="BMWS01000030">
    <property type="protein sequence ID" value="GGX30665.1"/>
    <property type="molecule type" value="Genomic_DNA"/>
</dbReference>